<reference evidence="2 3" key="1">
    <citation type="submission" date="2015-10" db="EMBL/GenBank/DDBJ databases">
        <title>Genome analyses suggest a sexual origin of heterokaryosis in a supposedly ancient asexual fungus.</title>
        <authorList>
            <person name="Ropars J."/>
            <person name="Sedzielewska K."/>
            <person name="Noel J."/>
            <person name="Charron P."/>
            <person name="Farinelli L."/>
            <person name="Marton T."/>
            <person name="Kruger M."/>
            <person name="Pelin A."/>
            <person name="Brachmann A."/>
            <person name="Corradi N."/>
        </authorList>
    </citation>
    <scope>NUCLEOTIDE SEQUENCE [LARGE SCALE GENOMIC DNA]</scope>
    <source>
        <strain evidence="2 3">A4</strain>
    </source>
</reference>
<sequence>MSFLSIAQSLIKSNTIWKHRSTSWKQWKLSNGITKNHFKKYRQTSPIQRSHTTRTTEEDVRPRSNIRTRSRHNSIIIIIVQTLFIIFSSSNFLHSGTFFQHIDHSLSLDGRTSSIDNRHVEFYVYVNSVIISNQHVEIFSKWIDRLRSRAKLTSSYKFKLLYRDSGESGGAFERIKKFHEICDNKFRTVTAVIKARGINQILGGYNPIE</sequence>
<proteinExistence type="predicted"/>
<dbReference type="Proteomes" id="UP000234323">
    <property type="component" value="Unassembled WGS sequence"/>
</dbReference>
<dbReference type="AlphaFoldDB" id="A0A2I1HBR2"/>
<evidence type="ECO:0000313" key="3">
    <source>
        <dbReference type="Proteomes" id="UP000234323"/>
    </source>
</evidence>
<feature type="region of interest" description="Disordered" evidence="1">
    <location>
        <begin position="40"/>
        <end position="65"/>
    </location>
</feature>
<dbReference type="EMBL" id="LLXI01002125">
    <property type="protein sequence ID" value="PKY56275.1"/>
    <property type="molecule type" value="Genomic_DNA"/>
</dbReference>
<comment type="caution">
    <text evidence="2">The sequence shown here is derived from an EMBL/GenBank/DDBJ whole genome shotgun (WGS) entry which is preliminary data.</text>
</comment>
<protein>
    <submittedName>
        <fullName evidence="2">Uncharacterized protein</fullName>
    </submittedName>
</protein>
<organism evidence="2 3">
    <name type="scientific">Rhizophagus irregularis</name>
    <dbReference type="NCBI Taxonomy" id="588596"/>
    <lineage>
        <taxon>Eukaryota</taxon>
        <taxon>Fungi</taxon>
        <taxon>Fungi incertae sedis</taxon>
        <taxon>Mucoromycota</taxon>
        <taxon>Glomeromycotina</taxon>
        <taxon>Glomeromycetes</taxon>
        <taxon>Glomerales</taxon>
        <taxon>Glomeraceae</taxon>
        <taxon>Rhizophagus</taxon>
    </lineage>
</organism>
<accession>A0A2I1HBR2</accession>
<keyword evidence="3" id="KW-1185">Reference proteome</keyword>
<gene>
    <name evidence="2" type="ORF">RhiirA4_476451</name>
</gene>
<name>A0A2I1HBR2_9GLOM</name>
<evidence type="ECO:0000256" key="1">
    <source>
        <dbReference type="SAM" id="MobiDB-lite"/>
    </source>
</evidence>
<evidence type="ECO:0000313" key="2">
    <source>
        <dbReference type="EMBL" id="PKY56275.1"/>
    </source>
</evidence>